<evidence type="ECO:0000256" key="1">
    <source>
        <dbReference type="ARBA" id="ARBA00001968"/>
    </source>
</evidence>
<proteinExistence type="inferred from homology"/>
<reference evidence="5 6" key="1">
    <citation type="submission" date="2023-07" db="EMBL/GenBank/DDBJ databases">
        <title>Genomic Encyclopedia of Type Strains, Phase IV (KMG-IV): sequencing the most valuable type-strain genomes for metagenomic binning, comparative biology and taxonomic classification.</title>
        <authorList>
            <person name="Goeker M."/>
        </authorList>
    </citation>
    <scope>NUCLEOTIDE SEQUENCE [LARGE SCALE GENOMIC DNA]</scope>
    <source>
        <strain evidence="5 6">DSM 5896</strain>
    </source>
</reference>
<dbReference type="Gene3D" id="3.90.950.10">
    <property type="match status" value="1"/>
</dbReference>
<dbReference type="EMBL" id="JAUSVK010000001">
    <property type="protein sequence ID" value="MDQ0396054.1"/>
    <property type="molecule type" value="Genomic_DNA"/>
</dbReference>
<keyword evidence="4" id="KW-0963">Cytoplasm</keyword>
<keyword evidence="6" id="KW-1185">Reference proteome</keyword>
<comment type="cofactor">
    <cofactor evidence="1 4">
        <name>a divalent metal cation</name>
        <dbReference type="ChEBI" id="CHEBI:60240"/>
    </cofactor>
</comment>
<dbReference type="RefSeq" id="WP_307435728.1">
    <property type="nucleotide sequence ID" value="NZ_JAUSVK010000001.1"/>
</dbReference>
<dbReference type="EC" id="3.6.1.9" evidence="4"/>
<evidence type="ECO:0000256" key="2">
    <source>
        <dbReference type="ARBA" id="ARBA00022801"/>
    </source>
</evidence>
<sequence length="202" mass="21363">MTLSGLPFILASKSAARIAMLRAAGLDIDILPAAIDERALERGWEADDLAPEAVALGLAREKALAVSRGQPGRIVIGADQTMALGRERFSKVATMAQARGKLLRLRGRRHALHSAFAVARDGGVLASGVASAHLAMRDFSDAFLDAYLERAGEAILSSVGCYHLEGLGVTLFDAIDGDYFTILGLPLLALLADLRRNGLVEG</sequence>
<dbReference type="PIRSF" id="PIRSF006305">
    <property type="entry name" value="Maf"/>
    <property type="match status" value="1"/>
</dbReference>
<protein>
    <recommendedName>
        <fullName evidence="4">Nucleoside triphosphate pyrophosphatase</fullName>
        <ecNumber evidence="4">3.6.1.9</ecNumber>
    </recommendedName>
    <alternativeName>
        <fullName evidence="4">Nucleotide pyrophosphatase</fullName>
        <shortName evidence="4">Nucleotide PPase</shortName>
    </alternativeName>
</protein>
<comment type="caution">
    <text evidence="4">Lacks conserved residue(s) required for the propagation of feature annotation.</text>
</comment>
<dbReference type="SUPFAM" id="SSF52972">
    <property type="entry name" value="ITPase-like"/>
    <property type="match status" value="1"/>
</dbReference>
<gene>
    <name evidence="5" type="ORF">J3R73_005846</name>
</gene>
<dbReference type="PANTHER" id="PTHR43213:SF5">
    <property type="entry name" value="BIFUNCTIONAL DTTP_UTP PYROPHOSPHATASE_METHYLTRANSFERASE PROTEIN-RELATED"/>
    <property type="match status" value="1"/>
</dbReference>
<dbReference type="Proteomes" id="UP001237448">
    <property type="component" value="Unassembled WGS sequence"/>
</dbReference>
<dbReference type="InterPro" id="IPR029001">
    <property type="entry name" value="ITPase-like_fam"/>
</dbReference>
<dbReference type="PANTHER" id="PTHR43213">
    <property type="entry name" value="BIFUNCTIONAL DTTP/UTP PYROPHOSPHATASE/METHYLTRANSFERASE PROTEIN-RELATED"/>
    <property type="match status" value="1"/>
</dbReference>
<keyword evidence="3 4" id="KW-0546">Nucleotide metabolism</keyword>
<comment type="catalytic activity">
    <reaction evidence="4">
        <text>a ribonucleoside 5'-triphosphate + H2O = a ribonucleoside 5'-phosphate + diphosphate + H(+)</text>
        <dbReference type="Rhea" id="RHEA:23996"/>
        <dbReference type="ChEBI" id="CHEBI:15377"/>
        <dbReference type="ChEBI" id="CHEBI:15378"/>
        <dbReference type="ChEBI" id="CHEBI:33019"/>
        <dbReference type="ChEBI" id="CHEBI:58043"/>
        <dbReference type="ChEBI" id="CHEBI:61557"/>
        <dbReference type="EC" id="3.6.1.9"/>
    </reaction>
</comment>
<feature type="active site" description="Proton acceptor" evidence="4">
    <location>
        <position position="79"/>
    </location>
</feature>
<dbReference type="Pfam" id="PF02545">
    <property type="entry name" value="Maf"/>
    <property type="match status" value="1"/>
</dbReference>
<comment type="caution">
    <text evidence="5">The sequence shown here is derived from an EMBL/GenBank/DDBJ whole genome shotgun (WGS) entry which is preliminary data.</text>
</comment>
<dbReference type="HAMAP" id="MF_00528">
    <property type="entry name" value="Maf"/>
    <property type="match status" value="1"/>
</dbReference>
<accession>A0ABU0FN59</accession>
<comment type="function">
    <text evidence="4">Nucleoside triphosphate pyrophosphatase. May have a dual role in cell division arrest and in preventing the incorporation of modified nucleotides into cellular nucleic acids.</text>
</comment>
<evidence type="ECO:0000256" key="3">
    <source>
        <dbReference type="ARBA" id="ARBA00023080"/>
    </source>
</evidence>
<name>A0ABU0FN59_9HYPH</name>
<comment type="catalytic activity">
    <reaction evidence="4">
        <text>a 2'-deoxyribonucleoside 5'-triphosphate + H2O = a 2'-deoxyribonucleoside 5'-phosphate + diphosphate + H(+)</text>
        <dbReference type="Rhea" id="RHEA:44644"/>
        <dbReference type="ChEBI" id="CHEBI:15377"/>
        <dbReference type="ChEBI" id="CHEBI:15378"/>
        <dbReference type="ChEBI" id="CHEBI:33019"/>
        <dbReference type="ChEBI" id="CHEBI:61560"/>
        <dbReference type="ChEBI" id="CHEBI:65317"/>
        <dbReference type="EC" id="3.6.1.9"/>
    </reaction>
</comment>
<comment type="similarity">
    <text evidence="4">Belongs to the Maf family.</text>
</comment>
<comment type="subcellular location">
    <subcellularLocation>
        <location evidence="4">Cytoplasm</location>
    </subcellularLocation>
</comment>
<evidence type="ECO:0000256" key="4">
    <source>
        <dbReference type="HAMAP-Rule" id="MF_00528"/>
    </source>
</evidence>
<evidence type="ECO:0000313" key="5">
    <source>
        <dbReference type="EMBL" id="MDQ0396054.1"/>
    </source>
</evidence>
<keyword evidence="2 4" id="KW-0378">Hydrolase</keyword>
<dbReference type="InterPro" id="IPR003697">
    <property type="entry name" value="Maf-like"/>
</dbReference>
<organism evidence="5 6">
    <name type="scientific">Labrys monachus</name>
    <dbReference type="NCBI Taxonomy" id="217067"/>
    <lineage>
        <taxon>Bacteria</taxon>
        <taxon>Pseudomonadati</taxon>
        <taxon>Pseudomonadota</taxon>
        <taxon>Alphaproteobacteria</taxon>
        <taxon>Hyphomicrobiales</taxon>
        <taxon>Xanthobacteraceae</taxon>
        <taxon>Labrys</taxon>
    </lineage>
</organism>
<evidence type="ECO:0000313" key="6">
    <source>
        <dbReference type="Proteomes" id="UP001237448"/>
    </source>
</evidence>